<organism evidence="3 4">
    <name type="scientific">Parafrankia irregularis</name>
    <dbReference type="NCBI Taxonomy" id="795642"/>
    <lineage>
        <taxon>Bacteria</taxon>
        <taxon>Bacillati</taxon>
        <taxon>Actinomycetota</taxon>
        <taxon>Actinomycetes</taxon>
        <taxon>Frankiales</taxon>
        <taxon>Frankiaceae</taxon>
        <taxon>Parafrankia</taxon>
    </lineage>
</organism>
<keyword evidence="2" id="KW-0732">Signal</keyword>
<evidence type="ECO:0000313" key="4">
    <source>
        <dbReference type="Proteomes" id="UP000198802"/>
    </source>
</evidence>
<evidence type="ECO:0000313" key="3">
    <source>
        <dbReference type="EMBL" id="CUU58186.1"/>
    </source>
</evidence>
<reference evidence="4" key="1">
    <citation type="submission" date="2015-11" db="EMBL/GenBank/DDBJ databases">
        <authorList>
            <person name="Varghese N."/>
        </authorList>
    </citation>
    <scope>NUCLEOTIDE SEQUENCE [LARGE SCALE GENOMIC DNA]</scope>
    <source>
        <strain evidence="4">DSM 45899</strain>
    </source>
</reference>
<feature type="chain" id="PRO_5038463299" evidence="2">
    <location>
        <begin position="18"/>
        <end position="169"/>
    </location>
</feature>
<dbReference type="EMBL" id="FAOZ01000017">
    <property type="protein sequence ID" value="CUU58186.1"/>
    <property type="molecule type" value="Genomic_DNA"/>
</dbReference>
<feature type="signal peptide" evidence="2">
    <location>
        <begin position="1"/>
        <end position="17"/>
    </location>
</feature>
<dbReference type="PROSITE" id="PS51257">
    <property type="entry name" value="PROKAR_LIPOPROTEIN"/>
    <property type="match status" value="1"/>
</dbReference>
<dbReference type="Proteomes" id="UP000198802">
    <property type="component" value="Unassembled WGS sequence"/>
</dbReference>
<feature type="region of interest" description="Disordered" evidence="1">
    <location>
        <begin position="30"/>
        <end position="83"/>
    </location>
</feature>
<dbReference type="AlphaFoldDB" id="A0A0S4QUQ0"/>
<accession>A0A0S4QUQ0</accession>
<protein>
    <submittedName>
        <fullName evidence="3">Uncharacterized protein</fullName>
    </submittedName>
</protein>
<proteinExistence type="predicted"/>
<keyword evidence="4" id="KW-1185">Reference proteome</keyword>
<feature type="compositionally biased region" description="Low complexity" evidence="1">
    <location>
        <begin position="46"/>
        <end position="75"/>
    </location>
</feature>
<evidence type="ECO:0000256" key="1">
    <source>
        <dbReference type="SAM" id="MobiDB-lite"/>
    </source>
</evidence>
<name>A0A0S4QUQ0_9ACTN</name>
<evidence type="ECO:0000256" key="2">
    <source>
        <dbReference type="SAM" id="SignalP"/>
    </source>
</evidence>
<gene>
    <name evidence="3" type="ORF">Ga0074812_11795</name>
</gene>
<sequence>MTRKRMAALTRPAVVVAAVVSLTVGLGGCNGSDQDETVSAPVSTGVAGSPAPATSTSPAQPATASPTPVVTASPVHRTPSPSPVDAITAAVKSEPTVARDVVVQNIRISSIDSTWAYAGAYSPSAGGAQAVLHRTGDAWRLVSYGSAEVGCGEGVPAAVMTEFGLDCPS</sequence>